<keyword evidence="3" id="KW-0539">Nucleus</keyword>
<dbReference type="InterPro" id="IPR050216">
    <property type="entry name" value="LRR_domain-containing"/>
</dbReference>
<dbReference type="SMART" id="SM00364">
    <property type="entry name" value="LRR_BAC"/>
    <property type="match status" value="5"/>
</dbReference>
<keyword evidence="5" id="KW-1185">Reference proteome</keyword>
<dbReference type="Pfam" id="PF00560">
    <property type="entry name" value="LRR_1"/>
    <property type="match status" value="1"/>
</dbReference>
<dbReference type="GeneID" id="106816624"/>
<sequence>MRLTCSLEIGNRILPSLNVAGKRTSARTQISIGRNPGSDSKDGTLFLMICTAQNRVGTKYKLKANIDQVFTKFVNEGKMTIRVKEPPHDLIISKADVIQLKGFLQAMKLGLQNKDIGVMKMSTLRPVSTAQMEAPKTRMAITSRKDYPVTSSFPASLQRLTITGCGLRRVDGRIEGLRHLRVLDLSRNQIWKLPEALGRLCHLVELHLYDNCLESLPASVCTDLSSSLVLLDLGQNPLKELPAQFCQLTSLVTLKLNNNQLTALPKHIASLSRLRYLSAACNQLTSVPCGLLRLRLESVDLYGNPFVPATPTVVAAAKVTGEAPTLLECAARTVKKYRMSYTEEDIPASLVAYLDSAEQCLCGRACFEASIKRSMAVDLRTIAVMAVSLSNNGNMRLPVDAIFCSHDCLRNFSGSVPGTIAYFR</sequence>
<dbReference type="Pfam" id="PF13855">
    <property type="entry name" value="LRR_8"/>
    <property type="match status" value="1"/>
</dbReference>
<dbReference type="InterPro" id="IPR032675">
    <property type="entry name" value="LRR_dom_sf"/>
</dbReference>
<dbReference type="SUPFAM" id="SSF52058">
    <property type="entry name" value="L domain-like"/>
    <property type="match status" value="1"/>
</dbReference>
<proteinExistence type="predicted"/>
<evidence type="ECO:0000256" key="1">
    <source>
        <dbReference type="ARBA" id="ARBA00022614"/>
    </source>
</evidence>
<dbReference type="PANTHER" id="PTHR48051">
    <property type="match status" value="1"/>
</dbReference>
<dbReference type="InterPro" id="IPR057437">
    <property type="entry name" value="PIF1/LRR1_PH"/>
</dbReference>
<dbReference type="RefSeq" id="XP_014676737.1">
    <property type="nucleotide sequence ID" value="XM_014821251.1"/>
</dbReference>
<reference evidence="6 7" key="1">
    <citation type="submission" date="2025-05" db="UniProtKB">
        <authorList>
            <consortium name="RefSeq"/>
        </authorList>
    </citation>
    <scope>IDENTIFICATION</scope>
</reference>
<dbReference type="InterPro" id="IPR003591">
    <property type="entry name" value="Leu-rich_rpt_typical-subtyp"/>
</dbReference>
<keyword evidence="1" id="KW-0433">Leucine-rich repeat</keyword>
<dbReference type="SMART" id="SM00369">
    <property type="entry name" value="LRR_TYP"/>
    <property type="match status" value="5"/>
</dbReference>
<evidence type="ECO:0000256" key="3">
    <source>
        <dbReference type="ARBA" id="ARBA00023242"/>
    </source>
</evidence>
<dbReference type="PROSITE" id="PS51450">
    <property type="entry name" value="LRR"/>
    <property type="match status" value="1"/>
</dbReference>
<keyword evidence="2" id="KW-0677">Repeat</keyword>
<evidence type="ECO:0000313" key="5">
    <source>
        <dbReference type="Proteomes" id="UP000695022"/>
    </source>
</evidence>
<dbReference type="Proteomes" id="UP000695022">
    <property type="component" value="Unplaced"/>
</dbReference>
<organism evidence="5 6">
    <name type="scientific">Priapulus caudatus</name>
    <name type="common">Priapulid worm</name>
    <dbReference type="NCBI Taxonomy" id="37621"/>
    <lineage>
        <taxon>Eukaryota</taxon>
        <taxon>Metazoa</taxon>
        <taxon>Ecdysozoa</taxon>
        <taxon>Scalidophora</taxon>
        <taxon>Priapulida</taxon>
        <taxon>Priapulimorpha</taxon>
        <taxon>Priapulimorphida</taxon>
        <taxon>Priapulidae</taxon>
        <taxon>Priapulus</taxon>
    </lineage>
</organism>
<dbReference type="PANTHER" id="PTHR48051:SF52">
    <property type="entry name" value="LEUCINE-RICH REPEAT PROTEIN 1"/>
    <property type="match status" value="1"/>
</dbReference>
<accession>A0ABM1EX16</accession>
<evidence type="ECO:0000313" key="6">
    <source>
        <dbReference type="RefSeq" id="XP_014676737.1"/>
    </source>
</evidence>
<evidence type="ECO:0000259" key="4">
    <source>
        <dbReference type="Pfam" id="PF25344"/>
    </source>
</evidence>
<evidence type="ECO:0000256" key="2">
    <source>
        <dbReference type="ARBA" id="ARBA00022737"/>
    </source>
</evidence>
<dbReference type="Gene3D" id="3.80.10.10">
    <property type="entry name" value="Ribonuclease Inhibitor"/>
    <property type="match status" value="1"/>
</dbReference>
<evidence type="ECO:0000313" key="7">
    <source>
        <dbReference type="RefSeq" id="XP_014676744.1"/>
    </source>
</evidence>
<feature type="domain" description="PIF1/LRR1 pleckstrin homology" evidence="4">
    <location>
        <begin position="1"/>
        <end position="120"/>
    </location>
</feature>
<protein>
    <submittedName>
        <fullName evidence="6 7">Leucine-rich repeat protein 1-like</fullName>
    </submittedName>
</protein>
<dbReference type="InterPro" id="IPR001611">
    <property type="entry name" value="Leu-rich_rpt"/>
</dbReference>
<dbReference type="Pfam" id="PF25344">
    <property type="entry name" value="PH_LRR1"/>
    <property type="match status" value="1"/>
</dbReference>
<gene>
    <name evidence="6 7" type="primary">LOC106816624</name>
</gene>
<name>A0ABM1EX16_PRICU</name>
<dbReference type="RefSeq" id="XP_014676744.1">
    <property type="nucleotide sequence ID" value="XM_014821258.1"/>
</dbReference>